<dbReference type="Gene3D" id="1.20.1560.10">
    <property type="entry name" value="ABC transporter type 1, transmembrane domain"/>
    <property type="match status" value="1"/>
</dbReference>
<reference evidence="12" key="1">
    <citation type="submission" date="2020-09" db="EMBL/GenBank/DDBJ databases">
        <title>Sphingomonas sp., a new species isolated from pork steak.</title>
        <authorList>
            <person name="Heidler von Heilborn D."/>
        </authorList>
    </citation>
    <scope>NUCLEOTIDE SEQUENCE [LARGE SCALE GENOMIC DNA]</scope>
</reference>
<dbReference type="GO" id="GO:0140359">
    <property type="term" value="F:ABC-type transporter activity"/>
    <property type="evidence" value="ECO:0007669"/>
    <property type="project" value="InterPro"/>
</dbReference>
<feature type="domain" description="ABC transmembrane type-1" evidence="10">
    <location>
        <begin position="22"/>
        <end position="298"/>
    </location>
</feature>
<dbReference type="GO" id="GO:0005524">
    <property type="term" value="F:ATP binding"/>
    <property type="evidence" value="ECO:0007669"/>
    <property type="project" value="UniProtKB-KW"/>
</dbReference>
<proteinExistence type="predicted"/>
<keyword evidence="2 8" id="KW-0812">Transmembrane</keyword>
<dbReference type="InterPro" id="IPR036640">
    <property type="entry name" value="ABC1_TM_sf"/>
</dbReference>
<evidence type="ECO:0000259" key="10">
    <source>
        <dbReference type="PROSITE" id="PS50929"/>
    </source>
</evidence>
<dbReference type="GO" id="GO:0030253">
    <property type="term" value="P:protein secretion by the type I secretion system"/>
    <property type="evidence" value="ECO:0007669"/>
    <property type="project" value="InterPro"/>
</dbReference>
<dbReference type="Proteomes" id="UP000595894">
    <property type="component" value="Chromosome"/>
</dbReference>
<feature type="transmembrane region" description="Helical" evidence="8">
    <location>
        <begin position="55"/>
        <end position="75"/>
    </location>
</feature>
<keyword evidence="4" id="KW-0067">ATP-binding</keyword>
<dbReference type="PROSITE" id="PS50929">
    <property type="entry name" value="ABC_TM1F"/>
    <property type="match status" value="1"/>
</dbReference>
<dbReference type="PANTHER" id="PTHR24221">
    <property type="entry name" value="ATP-BINDING CASSETTE SUB-FAMILY B"/>
    <property type="match status" value="1"/>
</dbReference>
<evidence type="ECO:0000256" key="7">
    <source>
        <dbReference type="SAM" id="MobiDB-lite"/>
    </source>
</evidence>
<evidence type="ECO:0000256" key="8">
    <source>
        <dbReference type="SAM" id="Phobius"/>
    </source>
</evidence>
<dbReference type="NCBIfam" id="TIGR01842">
    <property type="entry name" value="type_I_sec_PrtD"/>
    <property type="match status" value="1"/>
</dbReference>
<evidence type="ECO:0000256" key="3">
    <source>
        <dbReference type="ARBA" id="ARBA00022741"/>
    </source>
</evidence>
<dbReference type="SMART" id="SM00382">
    <property type="entry name" value="AAA"/>
    <property type="match status" value="1"/>
</dbReference>
<dbReference type="InterPro" id="IPR017871">
    <property type="entry name" value="ABC_transporter-like_CS"/>
</dbReference>
<evidence type="ECO:0000259" key="9">
    <source>
        <dbReference type="PROSITE" id="PS50893"/>
    </source>
</evidence>
<dbReference type="InterPro" id="IPR027417">
    <property type="entry name" value="P-loop_NTPase"/>
</dbReference>
<evidence type="ECO:0000313" key="11">
    <source>
        <dbReference type="EMBL" id="QQV76956.1"/>
    </source>
</evidence>
<accession>A0A974NU43</accession>
<dbReference type="PROSITE" id="PS00211">
    <property type="entry name" value="ABC_TRANSPORTER_1"/>
    <property type="match status" value="1"/>
</dbReference>
<dbReference type="PANTHER" id="PTHR24221:SF654">
    <property type="entry name" value="ATP-BINDING CASSETTE SUB-FAMILY B MEMBER 6"/>
    <property type="match status" value="1"/>
</dbReference>
<organism evidence="11 12">
    <name type="scientific">Sphingomonas aliaeris</name>
    <dbReference type="NCBI Taxonomy" id="2759526"/>
    <lineage>
        <taxon>Bacteria</taxon>
        <taxon>Pseudomonadati</taxon>
        <taxon>Pseudomonadota</taxon>
        <taxon>Alphaproteobacteria</taxon>
        <taxon>Sphingomonadales</taxon>
        <taxon>Sphingomonadaceae</taxon>
        <taxon>Sphingomonas</taxon>
    </lineage>
</organism>
<dbReference type="EMBL" id="CP061035">
    <property type="protein sequence ID" value="QQV76956.1"/>
    <property type="molecule type" value="Genomic_DNA"/>
</dbReference>
<feature type="transmembrane region" description="Helical" evidence="8">
    <location>
        <begin position="253"/>
        <end position="279"/>
    </location>
</feature>
<keyword evidence="5 8" id="KW-1133">Transmembrane helix</keyword>
<keyword evidence="12" id="KW-1185">Reference proteome</keyword>
<gene>
    <name evidence="11" type="ORF">H5J25_16525</name>
</gene>
<dbReference type="InterPro" id="IPR010128">
    <property type="entry name" value="ATPase_T1SS_PrtD-like"/>
</dbReference>
<dbReference type="GO" id="GO:0005886">
    <property type="term" value="C:plasma membrane"/>
    <property type="evidence" value="ECO:0007669"/>
    <property type="project" value="UniProtKB-SubCell"/>
</dbReference>
<dbReference type="GO" id="GO:0034040">
    <property type="term" value="F:ATPase-coupled lipid transmembrane transporter activity"/>
    <property type="evidence" value="ECO:0007669"/>
    <property type="project" value="TreeGrafter"/>
</dbReference>
<sequence length="585" mass="61666">MPDLTAPNCLTEALRSARRHFWAAALFSGLVNLLYLAPSLFMLQVYDRVVPTRGGATLVVLILILIAALGVFAVLDLVRMRLLLRASVRLEKLAAPAILDLVLGAGRVTTVERTTALRQFNAIRGTLTGPAIVALFDAPWTPIYILVCFMLHAWIGAMAIAAMVVLTIVAIAGERATRNDLAAAGAGEGALSRSQDYSVAASEVARVLGMRGALVHRHLGERASIVAQQGVVAATSGGFLAATKFLRMLFQSLALALGAWLAIQQSISAGAIFAASLLIGRALQPVEQILGAWKNVSSARVAYQGLSAFLTRNTAPVSRTALPDPEGKIEVSGVTVRVPGGHRPILKNIGFTVAPGEVVALVGPSGAGKSTLLRVLSGAIDPDEGEVRLDGASLADWDREALGRHMGYLPQTPTLFPATVRANIARLQTTTGDDTAALDAQVIEAARRAGAHEVILRFAQGYDTMLTVREGGGLSAGQRQLVALARAVFGRPRVLLLDEPNAHLDISGEAMLTELLKQARAAGITVIVSTHRTGLLHAADRILLLRDGEVQFFKSREDAMRAQSGPNDSGQIVKAEAAPTAAPAA</sequence>
<evidence type="ECO:0000256" key="5">
    <source>
        <dbReference type="ARBA" id="ARBA00022989"/>
    </source>
</evidence>
<feature type="compositionally biased region" description="Low complexity" evidence="7">
    <location>
        <begin position="575"/>
        <end position="585"/>
    </location>
</feature>
<feature type="domain" description="ABC transporter" evidence="9">
    <location>
        <begin position="329"/>
        <end position="572"/>
    </location>
</feature>
<evidence type="ECO:0000256" key="6">
    <source>
        <dbReference type="ARBA" id="ARBA00023136"/>
    </source>
</evidence>
<dbReference type="PROSITE" id="PS50893">
    <property type="entry name" value="ABC_TRANSPORTER_2"/>
    <property type="match status" value="1"/>
</dbReference>
<dbReference type="GO" id="GO:0030256">
    <property type="term" value="C:type I protein secretion system complex"/>
    <property type="evidence" value="ECO:0007669"/>
    <property type="project" value="InterPro"/>
</dbReference>
<dbReference type="InterPro" id="IPR011527">
    <property type="entry name" value="ABC1_TM_dom"/>
</dbReference>
<dbReference type="InterPro" id="IPR039421">
    <property type="entry name" value="Type_1_exporter"/>
</dbReference>
<dbReference type="KEGG" id="sari:H5J25_16525"/>
<dbReference type="RefSeq" id="WP_202092974.1">
    <property type="nucleotide sequence ID" value="NZ_CP061035.1"/>
</dbReference>
<keyword evidence="3" id="KW-0547">Nucleotide-binding</keyword>
<feature type="region of interest" description="Disordered" evidence="7">
    <location>
        <begin position="559"/>
        <end position="585"/>
    </location>
</feature>
<keyword evidence="6 8" id="KW-0472">Membrane</keyword>
<feature type="transmembrane region" description="Helical" evidence="8">
    <location>
        <begin position="20"/>
        <end position="43"/>
    </location>
</feature>
<dbReference type="SUPFAM" id="SSF90123">
    <property type="entry name" value="ABC transporter transmembrane region"/>
    <property type="match status" value="1"/>
</dbReference>
<dbReference type="Pfam" id="PF00005">
    <property type="entry name" value="ABC_tran"/>
    <property type="match status" value="1"/>
</dbReference>
<dbReference type="AlphaFoldDB" id="A0A974NU43"/>
<dbReference type="Gene3D" id="3.40.50.300">
    <property type="entry name" value="P-loop containing nucleotide triphosphate hydrolases"/>
    <property type="match status" value="1"/>
</dbReference>
<comment type="subcellular location">
    <subcellularLocation>
        <location evidence="1">Cell membrane</location>
        <topology evidence="1">Multi-pass membrane protein</topology>
    </subcellularLocation>
</comment>
<protein>
    <submittedName>
        <fullName evidence="11">Type I secretion system permease/ATPase</fullName>
    </submittedName>
</protein>
<evidence type="ECO:0000256" key="4">
    <source>
        <dbReference type="ARBA" id="ARBA00022840"/>
    </source>
</evidence>
<feature type="transmembrane region" description="Helical" evidence="8">
    <location>
        <begin position="143"/>
        <end position="171"/>
    </location>
</feature>
<evidence type="ECO:0000313" key="12">
    <source>
        <dbReference type="Proteomes" id="UP000595894"/>
    </source>
</evidence>
<dbReference type="InterPro" id="IPR003593">
    <property type="entry name" value="AAA+_ATPase"/>
</dbReference>
<dbReference type="GO" id="GO:0016887">
    <property type="term" value="F:ATP hydrolysis activity"/>
    <property type="evidence" value="ECO:0007669"/>
    <property type="project" value="InterPro"/>
</dbReference>
<evidence type="ECO:0000256" key="1">
    <source>
        <dbReference type="ARBA" id="ARBA00004651"/>
    </source>
</evidence>
<dbReference type="SUPFAM" id="SSF52540">
    <property type="entry name" value="P-loop containing nucleoside triphosphate hydrolases"/>
    <property type="match status" value="1"/>
</dbReference>
<evidence type="ECO:0000256" key="2">
    <source>
        <dbReference type="ARBA" id="ARBA00022692"/>
    </source>
</evidence>
<dbReference type="InterPro" id="IPR003439">
    <property type="entry name" value="ABC_transporter-like_ATP-bd"/>
</dbReference>
<name>A0A974NU43_9SPHN</name>